<dbReference type="CDD" id="cd05233">
    <property type="entry name" value="SDR_c"/>
    <property type="match status" value="1"/>
</dbReference>
<organism evidence="6 7">
    <name type="scientific">Halioglobus maricola</name>
    <dbReference type="NCBI Taxonomy" id="2601894"/>
    <lineage>
        <taxon>Bacteria</taxon>
        <taxon>Pseudomonadati</taxon>
        <taxon>Pseudomonadota</taxon>
        <taxon>Gammaproteobacteria</taxon>
        <taxon>Cellvibrionales</taxon>
        <taxon>Halieaceae</taxon>
        <taxon>Halioglobus</taxon>
    </lineage>
</organism>
<evidence type="ECO:0000256" key="4">
    <source>
        <dbReference type="SAM" id="MobiDB-lite"/>
    </source>
</evidence>
<evidence type="ECO:0000256" key="1">
    <source>
        <dbReference type="ARBA" id="ARBA00006484"/>
    </source>
</evidence>
<dbReference type="OrthoDB" id="6503536at2"/>
<dbReference type="PRINTS" id="PR00080">
    <property type="entry name" value="SDRFAMILY"/>
</dbReference>
<dbReference type="InterPro" id="IPR020904">
    <property type="entry name" value="Sc_DH/Rdtase_CS"/>
</dbReference>
<keyword evidence="2" id="KW-0560">Oxidoreductase</keyword>
<feature type="compositionally biased region" description="Basic and acidic residues" evidence="4">
    <location>
        <begin position="194"/>
        <end position="210"/>
    </location>
</feature>
<dbReference type="SUPFAM" id="SSF51735">
    <property type="entry name" value="NAD(P)-binding Rossmann-fold domains"/>
    <property type="match status" value="1"/>
</dbReference>
<feature type="region of interest" description="Disordered" evidence="4">
    <location>
        <begin position="194"/>
        <end position="214"/>
    </location>
</feature>
<dbReference type="KEGG" id="halc:EY643_03445"/>
<dbReference type="PROSITE" id="PS00061">
    <property type="entry name" value="ADH_SHORT"/>
    <property type="match status" value="1"/>
</dbReference>
<dbReference type="Pfam" id="PF00106">
    <property type="entry name" value="adh_short"/>
    <property type="match status" value="1"/>
</dbReference>
<evidence type="ECO:0000313" key="6">
    <source>
        <dbReference type="EMBL" id="QFU74781.1"/>
    </source>
</evidence>
<dbReference type="Proteomes" id="UP000326287">
    <property type="component" value="Chromosome"/>
</dbReference>
<dbReference type="InterPro" id="IPR057326">
    <property type="entry name" value="KR_dom"/>
</dbReference>
<gene>
    <name evidence="6" type="ORF">EY643_03445</name>
</gene>
<dbReference type="PANTHER" id="PTHR44196">
    <property type="entry name" value="DEHYDROGENASE/REDUCTASE SDR FAMILY MEMBER 7B"/>
    <property type="match status" value="1"/>
</dbReference>
<sequence length="269" mass="29225">MAYSNGKCAVVTGAGSGIGRALALQLNREGCALYLSDINEETLAETAGMLERQDLSCDTQKLDVSDRAAFHGWADRIATERNSVDIVINNAGVGLGETVEDMSYENLDWMMGINFWGVVHGTKAFLPLLRKSEQGHLVNISSIFGIIAVPTQSAYNSAKFAVRGFTEALRHELKDSNIHVCCVHPGGIETNIARDSRGGDSTAEERDAQFKQHTRTTAEGAAAQIISAMEKKKVRLLIGNDAKVVSLIARLFPTRYAQVLKLNKLMEGV</sequence>
<dbReference type="PRINTS" id="PR00081">
    <property type="entry name" value="GDHRDH"/>
</dbReference>
<dbReference type="Gene3D" id="3.40.50.720">
    <property type="entry name" value="NAD(P)-binding Rossmann-like Domain"/>
    <property type="match status" value="1"/>
</dbReference>
<feature type="domain" description="Ketoreductase" evidence="5">
    <location>
        <begin position="7"/>
        <end position="196"/>
    </location>
</feature>
<reference evidence="6 7" key="1">
    <citation type="submission" date="2019-02" db="EMBL/GenBank/DDBJ databases">
        <authorList>
            <person name="Li S.-H."/>
        </authorList>
    </citation>
    <scope>NUCLEOTIDE SEQUENCE [LARGE SCALE GENOMIC DNA]</scope>
    <source>
        <strain evidence="6 7">IMCC14385</strain>
    </source>
</reference>
<dbReference type="EMBL" id="CP036422">
    <property type="protein sequence ID" value="QFU74781.1"/>
    <property type="molecule type" value="Genomic_DNA"/>
</dbReference>
<dbReference type="AlphaFoldDB" id="A0A5P9NG70"/>
<evidence type="ECO:0000313" key="7">
    <source>
        <dbReference type="Proteomes" id="UP000326287"/>
    </source>
</evidence>
<dbReference type="GO" id="GO:0016020">
    <property type="term" value="C:membrane"/>
    <property type="evidence" value="ECO:0007669"/>
    <property type="project" value="TreeGrafter"/>
</dbReference>
<dbReference type="SMART" id="SM00822">
    <property type="entry name" value="PKS_KR"/>
    <property type="match status" value="1"/>
</dbReference>
<dbReference type="GO" id="GO:0016491">
    <property type="term" value="F:oxidoreductase activity"/>
    <property type="evidence" value="ECO:0007669"/>
    <property type="project" value="UniProtKB-KW"/>
</dbReference>
<protein>
    <submittedName>
        <fullName evidence="6">SDR family oxidoreductase</fullName>
    </submittedName>
</protein>
<keyword evidence="7" id="KW-1185">Reference proteome</keyword>
<evidence type="ECO:0000256" key="3">
    <source>
        <dbReference type="RuleBase" id="RU000363"/>
    </source>
</evidence>
<dbReference type="InterPro" id="IPR036291">
    <property type="entry name" value="NAD(P)-bd_dom_sf"/>
</dbReference>
<evidence type="ECO:0000256" key="2">
    <source>
        <dbReference type="ARBA" id="ARBA00023002"/>
    </source>
</evidence>
<name>A0A5P9NG70_9GAMM</name>
<accession>A0A5P9NG70</accession>
<dbReference type="InterPro" id="IPR002347">
    <property type="entry name" value="SDR_fam"/>
</dbReference>
<proteinExistence type="inferred from homology"/>
<comment type="similarity">
    <text evidence="1 3">Belongs to the short-chain dehydrogenases/reductases (SDR) family.</text>
</comment>
<evidence type="ECO:0000259" key="5">
    <source>
        <dbReference type="SMART" id="SM00822"/>
    </source>
</evidence>
<dbReference type="PANTHER" id="PTHR44196:SF1">
    <property type="entry name" value="DEHYDROGENASE_REDUCTASE SDR FAMILY MEMBER 7B"/>
    <property type="match status" value="1"/>
</dbReference>
<dbReference type="RefSeq" id="WP_152660889.1">
    <property type="nucleotide sequence ID" value="NZ_CP036422.1"/>
</dbReference>